<dbReference type="STRING" id="1307761.L21SP2_2475"/>
<dbReference type="InterPro" id="IPR030678">
    <property type="entry name" value="Peptide/Ni-bd"/>
</dbReference>
<dbReference type="OrthoDB" id="304884at2"/>
<dbReference type="InterPro" id="IPR000914">
    <property type="entry name" value="SBP_5_dom"/>
</dbReference>
<dbReference type="PANTHER" id="PTHR30290:SF9">
    <property type="entry name" value="OLIGOPEPTIDE-BINDING PROTEIN APPA"/>
    <property type="match status" value="1"/>
</dbReference>
<keyword evidence="3" id="KW-0732">Signal</keyword>
<proteinExistence type="inferred from homology"/>
<feature type="domain" description="Solute-binding protein family 5" evidence="4">
    <location>
        <begin position="82"/>
        <end position="427"/>
    </location>
</feature>
<dbReference type="Proteomes" id="UP000018680">
    <property type="component" value="Chromosome"/>
</dbReference>
<organism evidence="5 6">
    <name type="scientific">Salinispira pacifica</name>
    <dbReference type="NCBI Taxonomy" id="1307761"/>
    <lineage>
        <taxon>Bacteria</taxon>
        <taxon>Pseudomonadati</taxon>
        <taxon>Spirochaetota</taxon>
        <taxon>Spirochaetia</taxon>
        <taxon>Spirochaetales</taxon>
        <taxon>Spirochaetaceae</taxon>
        <taxon>Salinispira</taxon>
    </lineage>
</organism>
<accession>V5WJ66</accession>
<dbReference type="Gene3D" id="3.40.190.10">
    <property type="entry name" value="Periplasmic binding protein-like II"/>
    <property type="match status" value="1"/>
</dbReference>
<evidence type="ECO:0000313" key="6">
    <source>
        <dbReference type="Proteomes" id="UP000018680"/>
    </source>
</evidence>
<dbReference type="PIRSF" id="PIRSF002741">
    <property type="entry name" value="MppA"/>
    <property type="match status" value="1"/>
</dbReference>
<dbReference type="PANTHER" id="PTHR30290">
    <property type="entry name" value="PERIPLASMIC BINDING COMPONENT OF ABC TRANSPORTER"/>
    <property type="match status" value="1"/>
</dbReference>
<dbReference type="GO" id="GO:1904680">
    <property type="term" value="F:peptide transmembrane transporter activity"/>
    <property type="evidence" value="ECO:0007669"/>
    <property type="project" value="TreeGrafter"/>
</dbReference>
<sequence length="515" mass="57157">MSRHTLPKSIYSQSVGLLGILVFSLILAVSCQGGGEEAPLEVSLALSGNPSTLDPHATTETLTFQVTKSLYDTLLEPDDDGELVPALARSWSVSDSQKEITFQLRRDVSFHDGSGFDARDAAASIERLLSPDFASPSAGEYSVIEDVQIVDDFTLRLILSEPNAPLLYTLASGWSAILPSEKIESGHNFAREPVGTGPFSLEQWVADERITLNKNGDYWMEDEIEVEKVSLQIIPEPSVQTQALMSGQVDILYIVSEEDVPVLQSRDDIIVETDTTSLVMVMSINTSRDILGEVEMRRALNHAIDKQTALDVAYGGGTPVGTFNDASNPFYADFTGMYPYDPERAAELAREAGYSEDRVFDLVLPQNFAPHVTAGELYQEMLREAGIQARIRMVDWPTWISDVYGNANYDLTVIGHTGKLDPDGRFIGYGSGNMYVRYPNELLEELITEGRRTLEFSRRQEIYTQVQRIFAEQVPFVFVGSSLRRIAYSSDISGFRMTPNLDTFDFRRISSGSGE</sequence>
<evidence type="ECO:0000256" key="1">
    <source>
        <dbReference type="ARBA" id="ARBA00005695"/>
    </source>
</evidence>
<dbReference type="RefSeq" id="WP_024268731.1">
    <property type="nucleotide sequence ID" value="NC_023035.1"/>
</dbReference>
<dbReference type="AlphaFoldDB" id="V5WJ66"/>
<dbReference type="GO" id="GO:0030288">
    <property type="term" value="C:outer membrane-bounded periplasmic space"/>
    <property type="evidence" value="ECO:0007669"/>
    <property type="project" value="UniProtKB-ARBA"/>
</dbReference>
<name>V5WJ66_9SPIO</name>
<dbReference type="EMBL" id="CP006939">
    <property type="protein sequence ID" value="AHC15828.1"/>
    <property type="molecule type" value="Genomic_DNA"/>
</dbReference>
<evidence type="ECO:0000313" key="5">
    <source>
        <dbReference type="EMBL" id="AHC15828.1"/>
    </source>
</evidence>
<dbReference type="GO" id="GO:0015833">
    <property type="term" value="P:peptide transport"/>
    <property type="evidence" value="ECO:0007669"/>
    <property type="project" value="TreeGrafter"/>
</dbReference>
<keyword evidence="2" id="KW-0813">Transport</keyword>
<dbReference type="HOGENOM" id="CLU_017028_7_4_12"/>
<reference evidence="5 6" key="1">
    <citation type="journal article" date="2015" name="Stand. Genomic Sci.">
        <title>Complete genome sequence and description of Salinispira pacifica gen. nov., sp. nov., a novel spirochaete isolated form a hypersaline microbial mat.</title>
        <authorList>
            <person name="Ben Hania W."/>
            <person name="Joseph M."/>
            <person name="Schumann P."/>
            <person name="Bunk B."/>
            <person name="Fiebig A."/>
            <person name="Sproer C."/>
            <person name="Klenk H.P."/>
            <person name="Fardeau M.L."/>
            <person name="Spring S."/>
        </authorList>
    </citation>
    <scope>NUCLEOTIDE SEQUENCE [LARGE SCALE GENOMIC DNA]</scope>
    <source>
        <strain evidence="5 6">L21-RPul-D2</strain>
    </source>
</reference>
<protein>
    <submittedName>
        <fullName evidence="5">Dipeptide-binding ABC transporter, periplasmic substrate-binding component</fullName>
    </submittedName>
</protein>
<evidence type="ECO:0000256" key="3">
    <source>
        <dbReference type="ARBA" id="ARBA00022729"/>
    </source>
</evidence>
<dbReference type="Gene3D" id="3.90.76.10">
    <property type="entry name" value="Dipeptide-binding Protein, Domain 1"/>
    <property type="match status" value="1"/>
</dbReference>
<dbReference type="Gene3D" id="3.10.105.10">
    <property type="entry name" value="Dipeptide-binding Protein, Domain 3"/>
    <property type="match status" value="1"/>
</dbReference>
<dbReference type="InterPro" id="IPR039424">
    <property type="entry name" value="SBP_5"/>
</dbReference>
<dbReference type="KEGG" id="slr:L21SP2_2475"/>
<dbReference type="GO" id="GO:0043190">
    <property type="term" value="C:ATP-binding cassette (ABC) transporter complex"/>
    <property type="evidence" value="ECO:0007669"/>
    <property type="project" value="InterPro"/>
</dbReference>
<evidence type="ECO:0000259" key="4">
    <source>
        <dbReference type="Pfam" id="PF00496"/>
    </source>
</evidence>
<dbReference type="Pfam" id="PF00496">
    <property type="entry name" value="SBP_bac_5"/>
    <property type="match status" value="1"/>
</dbReference>
<keyword evidence="6" id="KW-1185">Reference proteome</keyword>
<dbReference type="SUPFAM" id="SSF53850">
    <property type="entry name" value="Periplasmic binding protein-like II"/>
    <property type="match status" value="1"/>
</dbReference>
<evidence type="ECO:0000256" key="2">
    <source>
        <dbReference type="ARBA" id="ARBA00022448"/>
    </source>
</evidence>
<comment type="similarity">
    <text evidence="1">Belongs to the bacterial solute-binding protein 5 family.</text>
</comment>
<gene>
    <name evidence="5" type="ORF">L21SP2_2475</name>
</gene>
<dbReference type="eggNOG" id="COG0747">
    <property type="taxonomic scope" value="Bacteria"/>
</dbReference>
<dbReference type="PROSITE" id="PS51257">
    <property type="entry name" value="PROKAR_LIPOPROTEIN"/>
    <property type="match status" value="1"/>
</dbReference>